<dbReference type="Gene3D" id="3.40.50.150">
    <property type="entry name" value="Vaccinia Virus protein VP39"/>
    <property type="match status" value="1"/>
</dbReference>
<dbReference type="CDD" id="cd02440">
    <property type="entry name" value="AdoMet_MTases"/>
    <property type="match status" value="1"/>
</dbReference>
<dbReference type="EMBL" id="JBHTEE010000001">
    <property type="protein sequence ID" value="MFC7606483.1"/>
    <property type="molecule type" value="Genomic_DNA"/>
</dbReference>
<evidence type="ECO:0000259" key="1">
    <source>
        <dbReference type="Pfam" id="PF13649"/>
    </source>
</evidence>
<dbReference type="EC" id="2.1.1.-" evidence="2"/>
<name>A0ABW2TCW0_9ACTN</name>
<feature type="domain" description="Methyltransferase" evidence="1">
    <location>
        <begin position="57"/>
        <end position="151"/>
    </location>
</feature>
<sequence>MGIGKSLHDHSKHGDGGGVINYPRAYEVLAEIGFAGRRRRVFSHLAALTGIRPGERILDVGCGTGYLTRLLAPIAGPAGQVTGIDPSASMLDHARERAPHNCSYRVGEGQALPFPEASFDVLVSTVAIHHMPSSARGTAIQEMFRVLRPGGRLLIAEFHPPANPVAAHLVGVLVGPAMRPGMPELLAELVPGAGFQVRATGRVKPLLYYVEAVRPSS</sequence>
<dbReference type="InterPro" id="IPR050508">
    <property type="entry name" value="Methyltransf_Superfamily"/>
</dbReference>
<evidence type="ECO:0000313" key="3">
    <source>
        <dbReference type="Proteomes" id="UP001596514"/>
    </source>
</evidence>
<comment type="caution">
    <text evidence="2">The sequence shown here is derived from an EMBL/GenBank/DDBJ whole genome shotgun (WGS) entry which is preliminary data.</text>
</comment>
<dbReference type="PANTHER" id="PTHR42912">
    <property type="entry name" value="METHYLTRANSFERASE"/>
    <property type="match status" value="1"/>
</dbReference>
<evidence type="ECO:0000313" key="2">
    <source>
        <dbReference type="EMBL" id="MFC7606483.1"/>
    </source>
</evidence>
<gene>
    <name evidence="2" type="ORF">ACFQVD_40925</name>
</gene>
<dbReference type="RefSeq" id="WP_343962984.1">
    <property type="nucleotide sequence ID" value="NZ_BAAAGK010000013.1"/>
</dbReference>
<keyword evidence="3" id="KW-1185">Reference proteome</keyword>
<dbReference type="Proteomes" id="UP001596514">
    <property type="component" value="Unassembled WGS sequence"/>
</dbReference>
<keyword evidence="2" id="KW-0489">Methyltransferase</keyword>
<protein>
    <submittedName>
        <fullName evidence="2">Class I SAM-dependent methyltransferase</fullName>
        <ecNumber evidence="2">2.1.1.-</ecNumber>
    </submittedName>
</protein>
<accession>A0ABW2TCW0</accession>
<dbReference type="PANTHER" id="PTHR42912:SF93">
    <property type="entry name" value="N6-ADENOSINE-METHYLTRANSFERASE TMT1A"/>
    <property type="match status" value="1"/>
</dbReference>
<reference evidence="3" key="1">
    <citation type="journal article" date="2019" name="Int. J. Syst. Evol. Microbiol.">
        <title>The Global Catalogue of Microorganisms (GCM) 10K type strain sequencing project: providing services to taxonomists for standard genome sequencing and annotation.</title>
        <authorList>
            <consortium name="The Broad Institute Genomics Platform"/>
            <consortium name="The Broad Institute Genome Sequencing Center for Infectious Disease"/>
            <person name="Wu L."/>
            <person name="Ma J."/>
        </authorList>
    </citation>
    <scope>NUCLEOTIDE SEQUENCE [LARGE SCALE GENOMIC DNA]</scope>
    <source>
        <strain evidence="3">JCM 10083</strain>
    </source>
</reference>
<organism evidence="2 3">
    <name type="scientific">Streptosporangium amethystogenes subsp. fukuiense</name>
    <dbReference type="NCBI Taxonomy" id="698418"/>
    <lineage>
        <taxon>Bacteria</taxon>
        <taxon>Bacillati</taxon>
        <taxon>Actinomycetota</taxon>
        <taxon>Actinomycetes</taxon>
        <taxon>Streptosporangiales</taxon>
        <taxon>Streptosporangiaceae</taxon>
        <taxon>Streptosporangium</taxon>
    </lineage>
</organism>
<dbReference type="GO" id="GO:0032259">
    <property type="term" value="P:methylation"/>
    <property type="evidence" value="ECO:0007669"/>
    <property type="project" value="UniProtKB-KW"/>
</dbReference>
<dbReference type="GO" id="GO:0008168">
    <property type="term" value="F:methyltransferase activity"/>
    <property type="evidence" value="ECO:0007669"/>
    <property type="project" value="UniProtKB-KW"/>
</dbReference>
<dbReference type="InterPro" id="IPR041698">
    <property type="entry name" value="Methyltransf_25"/>
</dbReference>
<proteinExistence type="predicted"/>
<dbReference type="Pfam" id="PF13649">
    <property type="entry name" value="Methyltransf_25"/>
    <property type="match status" value="1"/>
</dbReference>
<keyword evidence="2" id="KW-0808">Transferase</keyword>
<dbReference type="InterPro" id="IPR029063">
    <property type="entry name" value="SAM-dependent_MTases_sf"/>
</dbReference>
<dbReference type="SUPFAM" id="SSF53335">
    <property type="entry name" value="S-adenosyl-L-methionine-dependent methyltransferases"/>
    <property type="match status" value="1"/>
</dbReference>